<evidence type="ECO:0000313" key="2">
    <source>
        <dbReference type="EMBL" id="KIM57233.1"/>
    </source>
</evidence>
<dbReference type="HOGENOM" id="CLU_2198526_0_0_1"/>
<proteinExistence type="predicted"/>
<organism evidence="2 3">
    <name type="scientific">Scleroderma citrinum Foug A</name>
    <dbReference type="NCBI Taxonomy" id="1036808"/>
    <lineage>
        <taxon>Eukaryota</taxon>
        <taxon>Fungi</taxon>
        <taxon>Dikarya</taxon>
        <taxon>Basidiomycota</taxon>
        <taxon>Agaricomycotina</taxon>
        <taxon>Agaricomycetes</taxon>
        <taxon>Agaricomycetidae</taxon>
        <taxon>Boletales</taxon>
        <taxon>Sclerodermatineae</taxon>
        <taxon>Sclerodermataceae</taxon>
        <taxon>Scleroderma</taxon>
    </lineage>
</organism>
<reference evidence="3" key="2">
    <citation type="submission" date="2015-01" db="EMBL/GenBank/DDBJ databases">
        <title>Evolutionary Origins and Diversification of the Mycorrhizal Mutualists.</title>
        <authorList>
            <consortium name="DOE Joint Genome Institute"/>
            <consortium name="Mycorrhizal Genomics Consortium"/>
            <person name="Kohler A."/>
            <person name="Kuo A."/>
            <person name="Nagy L.G."/>
            <person name="Floudas D."/>
            <person name="Copeland A."/>
            <person name="Barry K.W."/>
            <person name="Cichocki N."/>
            <person name="Veneault-Fourrey C."/>
            <person name="LaButti K."/>
            <person name="Lindquist E.A."/>
            <person name="Lipzen A."/>
            <person name="Lundell T."/>
            <person name="Morin E."/>
            <person name="Murat C."/>
            <person name="Riley R."/>
            <person name="Ohm R."/>
            <person name="Sun H."/>
            <person name="Tunlid A."/>
            <person name="Henrissat B."/>
            <person name="Grigoriev I.V."/>
            <person name="Hibbett D.S."/>
            <person name="Martin F."/>
        </authorList>
    </citation>
    <scope>NUCLEOTIDE SEQUENCE [LARGE SCALE GENOMIC DNA]</scope>
    <source>
        <strain evidence="3">Foug A</strain>
    </source>
</reference>
<dbReference type="AlphaFoldDB" id="A0A0C2Z5J9"/>
<dbReference type="Proteomes" id="UP000053989">
    <property type="component" value="Unassembled WGS sequence"/>
</dbReference>
<dbReference type="EMBL" id="KN822104">
    <property type="protein sequence ID" value="KIM57233.1"/>
    <property type="molecule type" value="Genomic_DNA"/>
</dbReference>
<protein>
    <submittedName>
        <fullName evidence="2">Uncharacterized protein</fullName>
    </submittedName>
</protein>
<keyword evidence="3" id="KW-1185">Reference proteome</keyword>
<sequence length="108" mass="11566">MSPTFDMQESQAQSPARVILSQPEFHRVRRDLQETTPSASKCTGPRSGETEGVSETHMGLVAKDRPKDCGSEEAVSGSTWTSLSNLALEFGEMGVQIDLSGMDAGYAA</sequence>
<name>A0A0C2Z5J9_9AGAM</name>
<gene>
    <name evidence="2" type="ORF">SCLCIDRAFT_29053</name>
</gene>
<feature type="region of interest" description="Disordered" evidence="1">
    <location>
        <begin position="1"/>
        <end position="75"/>
    </location>
</feature>
<accession>A0A0C2Z5J9</accession>
<evidence type="ECO:0000313" key="3">
    <source>
        <dbReference type="Proteomes" id="UP000053989"/>
    </source>
</evidence>
<dbReference type="InParanoid" id="A0A0C2Z5J9"/>
<feature type="compositionally biased region" description="Basic and acidic residues" evidence="1">
    <location>
        <begin position="24"/>
        <end position="33"/>
    </location>
</feature>
<reference evidence="2 3" key="1">
    <citation type="submission" date="2014-04" db="EMBL/GenBank/DDBJ databases">
        <authorList>
            <consortium name="DOE Joint Genome Institute"/>
            <person name="Kuo A."/>
            <person name="Kohler A."/>
            <person name="Nagy L.G."/>
            <person name="Floudas D."/>
            <person name="Copeland A."/>
            <person name="Barry K.W."/>
            <person name="Cichocki N."/>
            <person name="Veneault-Fourrey C."/>
            <person name="LaButti K."/>
            <person name="Lindquist E.A."/>
            <person name="Lipzen A."/>
            <person name="Lundell T."/>
            <person name="Morin E."/>
            <person name="Murat C."/>
            <person name="Sun H."/>
            <person name="Tunlid A."/>
            <person name="Henrissat B."/>
            <person name="Grigoriev I.V."/>
            <person name="Hibbett D.S."/>
            <person name="Martin F."/>
            <person name="Nordberg H.P."/>
            <person name="Cantor M.N."/>
            <person name="Hua S.X."/>
        </authorList>
    </citation>
    <scope>NUCLEOTIDE SEQUENCE [LARGE SCALE GENOMIC DNA]</scope>
    <source>
        <strain evidence="2 3">Foug A</strain>
    </source>
</reference>
<feature type="compositionally biased region" description="Polar residues" evidence="1">
    <location>
        <begin position="1"/>
        <end position="14"/>
    </location>
</feature>
<evidence type="ECO:0000256" key="1">
    <source>
        <dbReference type="SAM" id="MobiDB-lite"/>
    </source>
</evidence>